<evidence type="ECO:0000256" key="1">
    <source>
        <dbReference type="SAM" id="SignalP"/>
    </source>
</evidence>
<keyword evidence="3" id="KW-0808">Transferase</keyword>
<feature type="signal peptide" evidence="1">
    <location>
        <begin position="1"/>
        <end position="17"/>
    </location>
</feature>
<reference evidence="4" key="1">
    <citation type="journal article" date="2019" name="Curr. Biol.">
        <title>Genome Sequence of Striga asiatica Provides Insight into the Evolution of Plant Parasitism.</title>
        <authorList>
            <person name="Yoshida S."/>
            <person name="Kim S."/>
            <person name="Wafula E.K."/>
            <person name="Tanskanen J."/>
            <person name="Kim Y.M."/>
            <person name="Honaas L."/>
            <person name="Yang Z."/>
            <person name="Spallek T."/>
            <person name="Conn C.E."/>
            <person name="Ichihashi Y."/>
            <person name="Cheong K."/>
            <person name="Cui S."/>
            <person name="Der J.P."/>
            <person name="Gundlach H."/>
            <person name="Jiao Y."/>
            <person name="Hori C."/>
            <person name="Ishida J.K."/>
            <person name="Kasahara H."/>
            <person name="Kiba T."/>
            <person name="Kim M.S."/>
            <person name="Koo N."/>
            <person name="Laohavisit A."/>
            <person name="Lee Y.H."/>
            <person name="Lumba S."/>
            <person name="McCourt P."/>
            <person name="Mortimer J.C."/>
            <person name="Mutuku J.M."/>
            <person name="Nomura T."/>
            <person name="Sasaki-Sekimoto Y."/>
            <person name="Seto Y."/>
            <person name="Wang Y."/>
            <person name="Wakatake T."/>
            <person name="Sakakibara H."/>
            <person name="Demura T."/>
            <person name="Yamaguchi S."/>
            <person name="Yoneyama K."/>
            <person name="Manabe R.I."/>
            <person name="Nelson D.C."/>
            <person name="Schulman A.H."/>
            <person name="Timko M.P."/>
            <person name="dePamphilis C.W."/>
            <person name="Choi D."/>
            <person name="Shirasu K."/>
        </authorList>
    </citation>
    <scope>NUCLEOTIDE SEQUENCE [LARGE SCALE GENOMIC DNA]</scope>
    <source>
        <strain evidence="4">cv. UVA1</strain>
    </source>
</reference>
<keyword evidence="3" id="KW-0695">RNA-directed DNA polymerase</keyword>
<keyword evidence="4" id="KW-1185">Reference proteome</keyword>
<dbReference type="Pfam" id="PF13966">
    <property type="entry name" value="zf-RVT"/>
    <property type="match status" value="1"/>
</dbReference>
<evidence type="ECO:0000313" key="4">
    <source>
        <dbReference type="Proteomes" id="UP000325081"/>
    </source>
</evidence>
<dbReference type="OrthoDB" id="1426902at2759"/>
<gene>
    <name evidence="3" type="ORF">STAS_15556</name>
</gene>
<dbReference type="EMBL" id="BKCP01005572">
    <property type="protein sequence ID" value="GER39012.1"/>
    <property type="molecule type" value="Genomic_DNA"/>
</dbReference>
<comment type="caution">
    <text evidence="3">The sequence shown here is derived from an EMBL/GenBank/DDBJ whole genome shotgun (WGS) entry which is preliminary data.</text>
</comment>
<organism evidence="3 4">
    <name type="scientific">Striga asiatica</name>
    <name type="common">Asiatic witchweed</name>
    <name type="synonym">Buchnera asiatica</name>
    <dbReference type="NCBI Taxonomy" id="4170"/>
    <lineage>
        <taxon>Eukaryota</taxon>
        <taxon>Viridiplantae</taxon>
        <taxon>Streptophyta</taxon>
        <taxon>Embryophyta</taxon>
        <taxon>Tracheophyta</taxon>
        <taxon>Spermatophyta</taxon>
        <taxon>Magnoliopsida</taxon>
        <taxon>eudicotyledons</taxon>
        <taxon>Gunneridae</taxon>
        <taxon>Pentapetalae</taxon>
        <taxon>asterids</taxon>
        <taxon>lamiids</taxon>
        <taxon>Lamiales</taxon>
        <taxon>Orobanchaceae</taxon>
        <taxon>Buchnereae</taxon>
        <taxon>Striga</taxon>
    </lineage>
</organism>
<feature type="domain" description="Reverse transcriptase zinc-binding" evidence="2">
    <location>
        <begin position="154"/>
        <end position="228"/>
    </location>
</feature>
<evidence type="ECO:0000313" key="3">
    <source>
        <dbReference type="EMBL" id="GER39012.1"/>
    </source>
</evidence>
<dbReference type="GO" id="GO:0003964">
    <property type="term" value="F:RNA-directed DNA polymerase activity"/>
    <property type="evidence" value="ECO:0007669"/>
    <property type="project" value="UniProtKB-KW"/>
</dbReference>
<evidence type="ECO:0000259" key="2">
    <source>
        <dbReference type="Pfam" id="PF13966"/>
    </source>
</evidence>
<name>A0A5A7Q2H9_STRAF</name>
<feature type="chain" id="PRO_5022691610" evidence="1">
    <location>
        <begin position="18"/>
        <end position="359"/>
    </location>
</feature>
<proteinExistence type="predicted"/>
<keyword evidence="1" id="KW-0732">Signal</keyword>
<protein>
    <submittedName>
        <fullName evidence="3">RNA-directed DNA polymerase (Reversetranscriptase)-related family protein</fullName>
    </submittedName>
</protein>
<dbReference type="InterPro" id="IPR026960">
    <property type="entry name" value="RVT-Znf"/>
</dbReference>
<dbReference type="Proteomes" id="UP000325081">
    <property type="component" value="Unassembled WGS sequence"/>
</dbReference>
<dbReference type="AlphaFoldDB" id="A0A5A7Q2H9"/>
<accession>A0A5A7Q2H9</accession>
<keyword evidence="3" id="KW-0548">Nucleotidyltransferase</keyword>
<sequence length="359" mass="39904">MIHISKVLRSLLALVISFREGKIRLKGGQNRASELGDLNIWDLKKCNLAFLAKLGWSIVFNKDALWVDLLNKKYLRKTDFLSAVARPSDSYTWRSIKKGRGVLEGGLAVNIGNGLSTKFWLDSWCIFSPLIQHANVSITENEADASVSEFCDATVSSAYRNQFADGPSSPNPWGQVWDIQCTSKQHIFLWRLAHNSLPTSLLLHNRRLLLVPTCFRCSSQVETALHALRLSAQLTFPVRWAAFLVFLPAWVSIVQGKKKGSELLGADNLGEVGAGRLLLLAIRAACLPFLTNCKVVSHALPSKVPHAARMKASLREQQIVGTINERQLSELCSLVLSAQRTVKANHQTASRQKRTEDNP</sequence>